<feature type="binding site" evidence="5">
    <location>
        <position position="243"/>
    </location>
    <ligand>
        <name>Fe cation</name>
        <dbReference type="ChEBI" id="CHEBI:24875"/>
    </ligand>
</feature>
<dbReference type="InterPro" id="IPR041735">
    <property type="entry name" value="4OHPhenylPyrv_dOase_C"/>
</dbReference>
<evidence type="ECO:0000256" key="1">
    <source>
        <dbReference type="ARBA" id="ARBA00005877"/>
    </source>
</evidence>
<evidence type="ECO:0000259" key="6">
    <source>
        <dbReference type="PROSITE" id="PS51819"/>
    </source>
</evidence>
<dbReference type="SUPFAM" id="SSF54593">
    <property type="entry name" value="Glyoxalase/Bleomycin resistance protein/Dihydroxybiphenyl dioxygenase"/>
    <property type="match status" value="1"/>
</dbReference>
<protein>
    <submittedName>
        <fullName evidence="7">4-hydroxyphenylpyruvate dioxygenase</fullName>
    </submittedName>
</protein>
<feature type="domain" description="VOC" evidence="6">
    <location>
        <begin position="8"/>
        <end position="129"/>
    </location>
</feature>
<keyword evidence="8" id="KW-1185">Reference proteome</keyword>
<dbReference type="PIRSF" id="PIRSF009283">
    <property type="entry name" value="HPP_dOase"/>
    <property type="match status" value="1"/>
</dbReference>
<evidence type="ECO:0000256" key="2">
    <source>
        <dbReference type="ARBA" id="ARBA00022723"/>
    </source>
</evidence>
<keyword evidence="7" id="KW-0223">Dioxygenase</keyword>
<accession>A0A917XQC2</accession>
<evidence type="ECO:0000256" key="3">
    <source>
        <dbReference type="ARBA" id="ARBA00022737"/>
    </source>
</evidence>
<evidence type="ECO:0000256" key="5">
    <source>
        <dbReference type="PIRSR" id="PIRSR009283-1"/>
    </source>
</evidence>
<dbReference type="EMBL" id="BMML01000047">
    <property type="protein sequence ID" value="GGN45544.1"/>
    <property type="molecule type" value="Genomic_DNA"/>
</dbReference>
<feature type="domain" description="VOC" evidence="6">
    <location>
        <begin position="160"/>
        <end position="311"/>
    </location>
</feature>
<dbReference type="PROSITE" id="PS51819">
    <property type="entry name" value="VOC"/>
    <property type="match status" value="2"/>
</dbReference>
<dbReference type="PANTHER" id="PTHR11959">
    <property type="entry name" value="4-HYDROXYPHENYLPYRUVATE DIOXYGENASE"/>
    <property type="match status" value="1"/>
</dbReference>
<dbReference type="Pfam" id="PF14696">
    <property type="entry name" value="Glyoxalase_5"/>
    <property type="match status" value="1"/>
</dbReference>
<dbReference type="AlphaFoldDB" id="A0A917XQC2"/>
<dbReference type="GO" id="GO:0006572">
    <property type="term" value="P:L-tyrosine catabolic process"/>
    <property type="evidence" value="ECO:0007669"/>
    <property type="project" value="TreeGrafter"/>
</dbReference>
<dbReference type="Pfam" id="PF00903">
    <property type="entry name" value="Glyoxalase"/>
    <property type="match status" value="1"/>
</dbReference>
<feature type="binding site" evidence="5">
    <location>
        <position position="163"/>
    </location>
    <ligand>
        <name>Fe cation</name>
        <dbReference type="ChEBI" id="CHEBI:24875"/>
    </ligand>
</feature>
<keyword evidence="3" id="KW-0677">Repeat</keyword>
<comment type="similarity">
    <text evidence="1">Belongs to the 4HPPD family.</text>
</comment>
<keyword evidence="2 5" id="KW-0479">Metal-binding</keyword>
<comment type="caution">
    <text evidence="7">The sequence shown here is derived from an EMBL/GenBank/DDBJ whole genome shotgun (WGS) entry which is preliminary data.</text>
</comment>
<reference evidence="7" key="1">
    <citation type="journal article" date="2014" name="Int. J. Syst. Evol. Microbiol.">
        <title>Complete genome sequence of Corynebacterium casei LMG S-19264T (=DSM 44701T), isolated from a smear-ripened cheese.</title>
        <authorList>
            <consortium name="US DOE Joint Genome Institute (JGI-PGF)"/>
            <person name="Walter F."/>
            <person name="Albersmeier A."/>
            <person name="Kalinowski J."/>
            <person name="Ruckert C."/>
        </authorList>
    </citation>
    <scope>NUCLEOTIDE SEQUENCE</scope>
    <source>
        <strain evidence="7">CGMCC 4.7110</strain>
    </source>
</reference>
<dbReference type="Proteomes" id="UP000653411">
    <property type="component" value="Unassembled WGS sequence"/>
</dbReference>
<organism evidence="7 8">
    <name type="scientific">Streptomyces fuscichromogenes</name>
    <dbReference type="NCBI Taxonomy" id="1324013"/>
    <lineage>
        <taxon>Bacteria</taxon>
        <taxon>Bacillati</taxon>
        <taxon>Actinomycetota</taxon>
        <taxon>Actinomycetes</taxon>
        <taxon>Kitasatosporales</taxon>
        <taxon>Streptomycetaceae</taxon>
        <taxon>Streptomyces</taxon>
    </lineage>
</organism>
<dbReference type="InterPro" id="IPR029068">
    <property type="entry name" value="Glyas_Bleomycin-R_OHBP_Dase"/>
</dbReference>
<dbReference type="NCBIfam" id="TIGR01263">
    <property type="entry name" value="4HPPD"/>
    <property type="match status" value="1"/>
</dbReference>
<keyword evidence="4 5" id="KW-0408">Iron</keyword>
<evidence type="ECO:0000313" key="7">
    <source>
        <dbReference type="EMBL" id="GGN45544.1"/>
    </source>
</evidence>
<keyword evidence="7" id="KW-0560">Oxidoreductase</keyword>
<dbReference type="InterPro" id="IPR005956">
    <property type="entry name" value="4OHPhenylPyrv_dOase"/>
</dbReference>
<dbReference type="Gene3D" id="3.10.180.10">
    <property type="entry name" value="2,3-Dihydroxybiphenyl 1,2-Dioxygenase, domain 1"/>
    <property type="match status" value="2"/>
</dbReference>
<reference evidence="7" key="2">
    <citation type="submission" date="2020-09" db="EMBL/GenBank/DDBJ databases">
        <authorList>
            <person name="Sun Q."/>
            <person name="Zhou Y."/>
        </authorList>
    </citation>
    <scope>NUCLEOTIDE SEQUENCE</scope>
    <source>
        <strain evidence="7">CGMCC 4.7110</strain>
    </source>
</reference>
<dbReference type="CDD" id="cd08342">
    <property type="entry name" value="HPPD_N_like"/>
    <property type="match status" value="1"/>
</dbReference>
<dbReference type="InterPro" id="IPR004360">
    <property type="entry name" value="Glyas_Fos-R_dOase_dom"/>
</dbReference>
<comment type="cofactor">
    <cofactor evidence="5">
        <name>Fe cation</name>
        <dbReference type="ChEBI" id="CHEBI:24875"/>
    </cofactor>
    <text evidence="5">Binds 1 Fe cation per subunit.</text>
</comment>
<dbReference type="CDD" id="cd07250">
    <property type="entry name" value="HPPD_C_like"/>
    <property type="match status" value="1"/>
</dbReference>
<gene>
    <name evidence="7" type="ORF">GCM10011578_097600</name>
</gene>
<dbReference type="InterPro" id="IPR041736">
    <property type="entry name" value="4OHPhenylPyrv_dOase_N"/>
</dbReference>
<dbReference type="RefSeq" id="WP_189269442.1">
    <property type="nucleotide sequence ID" value="NZ_BMML01000047.1"/>
</dbReference>
<proteinExistence type="inferred from homology"/>
<feature type="binding site" evidence="5">
    <location>
        <position position="322"/>
    </location>
    <ligand>
        <name>Fe cation</name>
        <dbReference type="ChEBI" id="CHEBI:24875"/>
    </ligand>
</feature>
<dbReference type="PANTHER" id="PTHR11959:SF1">
    <property type="entry name" value="4-HYDROXYPHENYLPYRUVATE DIOXYGENASE"/>
    <property type="match status" value="1"/>
</dbReference>
<evidence type="ECO:0000313" key="8">
    <source>
        <dbReference type="Proteomes" id="UP000653411"/>
    </source>
</evidence>
<sequence>MSVFDSLEVDHVGMAVASLSLSGEQWLTGYGMRCYGFSEQDARGLRSTALGRADIHLVLTEADPVNAVYLERHGDGVTTIALRTHDATEAYYEAVRRGALPVREPEEWNGIVTAAVTGFGDVVHTFVQRSPGVDARALPRFTITEPSGPEAVPMAGSLDSIDHFAVCVEAGRLRPTVEYYEKVFDFRTVFAERIVVGAQAMDSIVVQSRSGGVTFTVIEPDLTREPGQIDAFVADHGGAGVQHIAFTTGDIVTAVERMHANGVDFLSTPGTYYDRLAGRLEPARHGIERLRANGILVDQDMDGQLLQIFTRSTHPRRTLFFEVIERLGARTFGSGNIKALYEAVEHQRAAAADIAPGAL</sequence>
<evidence type="ECO:0000256" key="4">
    <source>
        <dbReference type="ARBA" id="ARBA00023004"/>
    </source>
</evidence>
<dbReference type="GO" id="GO:0046872">
    <property type="term" value="F:metal ion binding"/>
    <property type="evidence" value="ECO:0007669"/>
    <property type="project" value="UniProtKB-KW"/>
</dbReference>
<name>A0A917XQC2_9ACTN</name>
<dbReference type="InterPro" id="IPR037523">
    <property type="entry name" value="VOC_core"/>
</dbReference>
<dbReference type="GO" id="GO:0003868">
    <property type="term" value="F:4-hydroxyphenylpyruvate dioxygenase activity"/>
    <property type="evidence" value="ECO:0007669"/>
    <property type="project" value="InterPro"/>
</dbReference>